<feature type="region of interest" description="Disordered" evidence="2">
    <location>
        <begin position="41"/>
        <end position="84"/>
    </location>
</feature>
<organism evidence="4">
    <name type="scientific">Notodromas monacha</name>
    <dbReference type="NCBI Taxonomy" id="399045"/>
    <lineage>
        <taxon>Eukaryota</taxon>
        <taxon>Metazoa</taxon>
        <taxon>Ecdysozoa</taxon>
        <taxon>Arthropoda</taxon>
        <taxon>Crustacea</taxon>
        <taxon>Oligostraca</taxon>
        <taxon>Ostracoda</taxon>
        <taxon>Podocopa</taxon>
        <taxon>Podocopida</taxon>
        <taxon>Cypridocopina</taxon>
        <taxon>Cypridoidea</taxon>
        <taxon>Cyprididae</taxon>
        <taxon>Notodromas</taxon>
    </lineage>
</organism>
<keyword evidence="3" id="KW-0732">Signal</keyword>
<dbReference type="GO" id="GO:0042302">
    <property type="term" value="F:structural constituent of cuticle"/>
    <property type="evidence" value="ECO:0007669"/>
    <property type="project" value="UniProtKB-KW"/>
</dbReference>
<dbReference type="InterPro" id="IPR051217">
    <property type="entry name" value="Insect_Cuticle_Struc_Prot"/>
</dbReference>
<evidence type="ECO:0000256" key="3">
    <source>
        <dbReference type="SAM" id="SignalP"/>
    </source>
</evidence>
<dbReference type="EMBL" id="CAJPEX010002647">
    <property type="protein sequence ID" value="CAG0921288.1"/>
    <property type="molecule type" value="Genomic_DNA"/>
</dbReference>
<dbReference type="Proteomes" id="UP000678499">
    <property type="component" value="Unassembled WGS sequence"/>
</dbReference>
<proteinExistence type="predicted"/>
<feature type="compositionally biased region" description="Basic and acidic residues" evidence="2">
    <location>
        <begin position="121"/>
        <end position="134"/>
    </location>
</feature>
<evidence type="ECO:0000313" key="5">
    <source>
        <dbReference type="Proteomes" id="UP000678499"/>
    </source>
</evidence>
<sequence length="181" mass="19717">MSLTTDSMNCLMKVIVFALVCVFAAASIEAKRQRVVYVRRSTQAQESGSGEAQGSGERVYAPGPQRVTYRQREDSNEYSRGGYDNAKYRFGYKVKAVGGGYGKKYGGGSSDEGRGYGGGDRSAEFGHSESRDGTKTTGAYFVELPDGRLQRVDYYVDGYSGFVARVSYNGERRGYGASGEK</sequence>
<protein>
    <recommendedName>
        <fullName evidence="6">Pro-resilin</fullName>
    </recommendedName>
</protein>
<evidence type="ECO:0000313" key="4">
    <source>
        <dbReference type="EMBL" id="CAD7281136.1"/>
    </source>
</evidence>
<feature type="chain" id="PRO_5036210827" description="Pro-resilin" evidence="3">
    <location>
        <begin position="27"/>
        <end position="181"/>
    </location>
</feature>
<evidence type="ECO:0000256" key="1">
    <source>
        <dbReference type="ARBA" id="ARBA00022460"/>
    </source>
</evidence>
<reference evidence="4" key="1">
    <citation type="submission" date="2020-11" db="EMBL/GenBank/DDBJ databases">
        <authorList>
            <person name="Tran Van P."/>
        </authorList>
    </citation>
    <scope>NUCLEOTIDE SEQUENCE</scope>
</reference>
<dbReference type="EMBL" id="OA884684">
    <property type="protein sequence ID" value="CAD7281136.1"/>
    <property type="molecule type" value="Genomic_DNA"/>
</dbReference>
<dbReference type="GO" id="GO:0005615">
    <property type="term" value="C:extracellular space"/>
    <property type="evidence" value="ECO:0007669"/>
    <property type="project" value="TreeGrafter"/>
</dbReference>
<accession>A0A7R9GG35</accession>
<feature type="region of interest" description="Disordered" evidence="2">
    <location>
        <begin position="108"/>
        <end position="138"/>
    </location>
</feature>
<feature type="compositionally biased region" description="Low complexity" evidence="2">
    <location>
        <begin position="43"/>
        <end position="57"/>
    </location>
</feature>
<dbReference type="AlphaFoldDB" id="A0A7R9GG35"/>
<dbReference type="PANTHER" id="PTHR12236">
    <property type="entry name" value="STRUCTURAL CONTITUENT OF CUTICLE"/>
    <property type="match status" value="1"/>
</dbReference>
<dbReference type="PANTHER" id="PTHR12236:SF79">
    <property type="entry name" value="CUTICULAR PROTEIN 50CB-RELATED"/>
    <property type="match status" value="1"/>
</dbReference>
<dbReference type="InterPro" id="IPR000618">
    <property type="entry name" value="Insect_cuticle"/>
</dbReference>
<name>A0A7R9GG35_9CRUS</name>
<keyword evidence="1" id="KW-0193">Cuticle</keyword>
<dbReference type="Pfam" id="PF00379">
    <property type="entry name" value="Chitin_bind_4"/>
    <property type="match status" value="1"/>
</dbReference>
<gene>
    <name evidence="4" type="ORF">NMOB1V02_LOCUS8788</name>
</gene>
<dbReference type="GO" id="GO:0031012">
    <property type="term" value="C:extracellular matrix"/>
    <property type="evidence" value="ECO:0007669"/>
    <property type="project" value="TreeGrafter"/>
</dbReference>
<feature type="signal peptide" evidence="3">
    <location>
        <begin position="1"/>
        <end position="26"/>
    </location>
</feature>
<dbReference type="OrthoDB" id="6884310at2759"/>
<keyword evidence="5" id="KW-1185">Reference proteome</keyword>
<evidence type="ECO:0000256" key="2">
    <source>
        <dbReference type="SAM" id="MobiDB-lite"/>
    </source>
</evidence>
<evidence type="ECO:0008006" key="6">
    <source>
        <dbReference type="Google" id="ProtNLM"/>
    </source>
</evidence>
<feature type="compositionally biased region" description="Gly residues" evidence="2">
    <location>
        <begin position="108"/>
        <end position="120"/>
    </location>
</feature>